<dbReference type="InterPro" id="IPR008693">
    <property type="entry name" value="MmpS"/>
</dbReference>
<evidence type="ECO:0000256" key="1">
    <source>
        <dbReference type="ARBA" id="ARBA00004236"/>
    </source>
</evidence>
<name>A0A0H3MUJ5_MYCLB</name>
<dbReference type="HOGENOM" id="CLU_085343_0_0_11"/>
<feature type="transmembrane region" description="Helical" evidence="8">
    <location>
        <begin position="28"/>
        <end position="47"/>
    </location>
</feature>
<dbReference type="EMBL" id="FM211192">
    <property type="protein sequence ID" value="CAR70908.1"/>
    <property type="molecule type" value="Genomic_DNA"/>
</dbReference>
<dbReference type="KEGG" id="mlb:MLBr00813"/>
<dbReference type="AlphaFoldDB" id="A0A0H3MUJ5"/>
<evidence type="ECO:0000256" key="2">
    <source>
        <dbReference type="ARBA" id="ARBA00007531"/>
    </source>
</evidence>
<keyword evidence="6 8" id="KW-0472">Membrane</keyword>
<evidence type="ECO:0000256" key="3">
    <source>
        <dbReference type="ARBA" id="ARBA00022475"/>
    </source>
</evidence>
<protein>
    <submittedName>
        <fullName evidence="9">Membrane protein</fullName>
    </submittedName>
</protein>
<evidence type="ECO:0000313" key="10">
    <source>
        <dbReference type="Proteomes" id="UP000006900"/>
    </source>
</evidence>
<accession>A0A0H3MUJ5</accession>
<comment type="similarity">
    <text evidence="2">Belongs to the MmpS family.</text>
</comment>
<keyword evidence="5 8" id="KW-1133">Transmembrane helix</keyword>
<evidence type="ECO:0000256" key="4">
    <source>
        <dbReference type="ARBA" id="ARBA00022692"/>
    </source>
</evidence>
<sequence>MRLTETTSIRRTTTTSYSGHPIVDGRQVAALLGSVAALCAIATAVIINSGDNATTKAIVGAPTPRPVLTTPSIPLPATPSSTPPLLLLPDTATATIPHKAAPPALHPRTVVYNVTGMKELLDLVTVVYTDARGYPKTEFNVVLPWTKAVVLNLGVKTQSVVATSFHSQLHCSIVNAEGQPVVASTNNAVIATCTR</sequence>
<gene>
    <name evidence="9" type="ordered locus">MLBr00813</name>
</gene>
<dbReference type="Proteomes" id="UP000006900">
    <property type="component" value="Chromosome"/>
</dbReference>
<proteinExistence type="inferred from homology"/>
<evidence type="ECO:0000256" key="5">
    <source>
        <dbReference type="ARBA" id="ARBA00022989"/>
    </source>
</evidence>
<evidence type="ECO:0000313" key="9">
    <source>
        <dbReference type="EMBL" id="CAR70908.1"/>
    </source>
</evidence>
<comment type="subcellular location">
    <subcellularLocation>
        <location evidence="1">Cell membrane</location>
    </subcellularLocation>
</comment>
<dbReference type="Gene3D" id="2.60.40.2880">
    <property type="entry name" value="MmpS1-5, C-terminal soluble domain"/>
    <property type="match status" value="1"/>
</dbReference>
<dbReference type="InterPro" id="IPR038468">
    <property type="entry name" value="MmpS_C"/>
</dbReference>
<reference evidence="9 10" key="1">
    <citation type="journal article" date="2009" name="Nat. Genet.">
        <title>Comparative genomic and phylogeographic analysis of Mycobacterium leprae.</title>
        <authorList>
            <person name="Monot M."/>
            <person name="Honore N."/>
            <person name="Garnier T."/>
            <person name="Zidane N."/>
            <person name="Sherafi D."/>
            <person name="Paniz-Mondolfi A."/>
            <person name="Matsuoka M."/>
            <person name="Taylor G.M."/>
            <person name="Donoghue H.D."/>
            <person name="Bouwman A."/>
            <person name="Mays S."/>
            <person name="Watson C."/>
            <person name="Lockwood D."/>
            <person name="Khamispour A."/>
            <person name="Dowlati Y."/>
            <person name="Jianping S."/>
            <person name="Rea T.H."/>
            <person name="Vera-Cabrera L."/>
            <person name="Stefani M.M."/>
            <person name="Banu S."/>
            <person name="Macdonald M."/>
            <person name="Sapkota B.R."/>
            <person name="Spencer J.S."/>
            <person name="Thomas J."/>
            <person name="Harshman K."/>
            <person name="Singh P."/>
            <person name="Busso P."/>
            <person name="Gattiker A."/>
            <person name="Rougemont J."/>
            <person name="Brennan P.J."/>
            <person name="Cole S.T."/>
        </authorList>
    </citation>
    <scope>NUCLEOTIDE SEQUENCE [LARGE SCALE GENOMIC DNA]</scope>
    <source>
        <strain evidence="10">Br4923</strain>
    </source>
</reference>
<evidence type="ECO:0000256" key="7">
    <source>
        <dbReference type="SAM" id="MobiDB-lite"/>
    </source>
</evidence>
<keyword evidence="4 8" id="KW-0812">Transmembrane</keyword>
<feature type="compositionally biased region" description="Low complexity" evidence="7">
    <location>
        <begin position="1"/>
        <end position="18"/>
    </location>
</feature>
<keyword evidence="3" id="KW-1003">Cell membrane</keyword>
<dbReference type="GO" id="GO:0005886">
    <property type="term" value="C:plasma membrane"/>
    <property type="evidence" value="ECO:0007669"/>
    <property type="project" value="UniProtKB-SubCell"/>
</dbReference>
<evidence type="ECO:0000256" key="8">
    <source>
        <dbReference type="SAM" id="Phobius"/>
    </source>
</evidence>
<dbReference type="Pfam" id="PF05423">
    <property type="entry name" value="Mycobact_memb"/>
    <property type="match status" value="1"/>
</dbReference>
<feature type="region of interest" description="Disordered" evidence="7">
    <location>
        <begin position="1"/>
        <end position="20"/>
    </location>
</feature>
<evidence type="ECO:0000256" key="6">
    <source>
        <dbReference type="ARBA" id="ARBA00023136"/>
    </source>
</evidence>
<organism evidence="9 10">
    <name type="scientific">Mycobacterium leprae (strain Br4923)</name>
    <dbReference type="NCBI Taxonomy" id="561304"/>
    <lineage>
        <taxon>Bacteria</taxon>
        <taxon>Bacillati</taxon>
        <taxon>Actinomycetota</taxon>
        <taxon>Actinomycetes</taxon>
        <taxon>Mycobacteriales</taxon>
        <taxon>Mycobacteriaceae</taxon>
        <taxon>Mycobacterium</taxon>
    </lineage>
</organism>